<evidence type="ECO:0000313" key="3">
    <source>
        <dbReference type="Proteomes" id="UP000320390"/>
    </source>
</evidence>
<dbReference type="GO" id="GO:0051213">
    <property type="term" value="F:dioxygenase activity"/>
    <property type="evidence" value="ECO:0007669"/>
    <property type="project" value="InterPro"/>
</dbReference>
<protein>
    <recommendedName>
        <fullName evidence="4">2OG-Fe dioxygenase family protein</fullName>
    </recommendedName>
</protein>
<dbReference type="AlphaFoldDB" id="A0A518EZ93"/>
<dbReference type="Gene3D" id="2.60.120.620">
    <property type="entry name" value="q2cbj1_9rhob like domain"/>
    <property type="match status" value="1"/>
</dbReference>
<dbReference type="OrthoDB" id="6681382at2"/>
<dbReference type="InterPro" id="IPR018724">
    <property type="entry name" value="2OG-Fe_dioxygenase"/>
</dbReference>
<feature type="region of interest" description="Disordered" evidence="1">
    <location>
        <begin position="1"/>
        <end position="21"/>
    </location>
</feature>
<accession>A0A518EZ93</accession>
<proteinExistence type="predicted"/>
<dbReference type="RefSeq" id="WP_145203703.1">
    <property type="nucleotide sequence ID" value="NZ_CP036434.1"/>
</dbReference>
<dbReference type="EMBL" id="CP036434">
    <property type="protein sequence ID" value="QDV09406.1"/>
    <property type="molecule type" value="Genomic_DNA"/>
</dbReference>
<evidence type="ECO:0000313" key="2">
    <source>
        <dbReference type="EMBL" id="QDV09406.1"/>
    </source>
</evidence>
<dbReference type="Pfam" id="PF10014">
    <property type="entry name" value="2OG-Fe_Oxy_2"/>
    <property type="match status" value="1"/>
</dbReference>
<evidence type="ECO:0008006" key="4">
    <source>
        <dbReference type="Google" id="ProtNLM"/>
    </source>
</evidence>
<dbReference type="Proteomes" id="UP000320390">
    <property type="component" value="Chromosome"/>
</dbReference>
<name>A0A518EZ93_9BACT</name>
<sequence length="254" mass="28236">MTRHPPAIEPLEDHSPGGGLRGTLRELQDRGFAFLSRADALQQLTGDFPDWEAFAASWDDLGIDEHMADHGRYRRRRHGVFTAGREGALTRLPDAPHFQDLEYNRLNGGVDRSFLPVEASAAATESFGCLARYGQRLFGALAPDVGHWLVEAHQFRIEARPGEHGQPTPEGVHRDGVDFVLVALVRRVNIQSGTTTIHDAEGEELGEFTLTHPLDLALVDDTRVWHGVTAVEPLDPAVPAYRDVLVLTYRRRDV</sequence>
<organism evidence="2 3">
    <name type="scientific">Saltatorellus ferox</name>
    <dbReference type="NCBI Taxonomy" id="2528018"/>
    <lineage>
        <taxon>Bacteria</taxon>
        <taxon>Pseudomonadati</taxon>
        <taxon>Planctomycetota</taxon>
        <taxon>Planctomycetia</taxon>
        <taxon>Planctomycetia incertae sedis</taxon>
        <taxon>Saltatorellus</taxon>
    </lineage>
</organism>
<gene>
    <name evidence="2" type="ORF">Poly30_49640</name>
</gene>
<reference evidence="2 3" key="1">
    <citation type="submission" date="2019-02" db="EMBL/GenBank/DDBJ databases">
        <title>Deep-cultivation of Planctomycetes and their phenomic and genomic characterization uncovers novel biology.</title>
        <authorList>
            <person name="Wiegand S."/>
            <person name="Jogler M."/>
            <person name="Boedeker C."/>
            <person name="Pinto D."/>
            <person name="Vollmers J."/>
            <person name="Rivas-Marin E."/>
            <person name="Kohn T."/>
            <person name="Peeters S.H."/>
            <person name="Heuer A."/>
            <person name="Rast P."/>
            <person name="Oberbeckmann S."/>
            <person name="Bunk B."/>
            <person name="Jeske O."/>
            <person name="Meyerdierks A."/>
            <person name="Storesund J.E."/>
            <person name="Kallscheuer N."/>
            <person name="Luecker S."/>
            <person name="Lage O.M."/>
            <person name="Pohl T."/>
            <person name="Merkel B.J."/>
            <person name="Hornburger P."/>
            <person name="Mueller R.-W."/>
            <person name="Bruemmer F."/>
            <person name="Labrenz M."/>
            <person name="Spormann A.M."/>
            <person name="Op den Camp H."/>
            <person name="Overmann J."/>
            <person name="Amann R."/>
            <person name="Jetten M.S.M."/>
            <person name="Mascher T."/>
            <person name="Medema M.H."/>
            <person name="Devos D.P."/>
            <person name="Kaster A.-K."/>
            <person name="Ovreas L."/>
            <person name="Rohde M."/>
            <person name="Galperin M.Y."/>
            <person name="Jogler C."/>
        </authorList>
    </citation>
    <scope>NUCLEOTIDE SEQUENCE [LARGE SCALE GENOMIC DNA]</scope>
    <source>
        <strain evidence="2 3">Poly30</strain>
    </source>
</reference>
<keyword evidence="3" id="KW-1185">Reference proteome</keyword>
<evidence type="ECO:0000256" key="1">
    <source>
        <dbReference type="SAM" id="MobiDB-lite"/>
    </source>
</evidence>